<reference evidence="1 2" key="1">
    <citation type="journal article" date="2013" name="Genome Announc.">
        <title>Complete Genome Sequence of Glaciecola psychrophila Strain 170T.</title>
        <authorList>
            <person name="Yin J."/>
            <person name="Chen J."/>
            <person name="Liu G."/>
            <person name="Yu Y."/>
            <person name="Song L."/>
            <person name="Wang X."/>
            <person name="Qu X."/>
        </authorList>
    </citation>
    <scope>NUCLEOTIDE SEQUENCE [LARGE SCALE GENOMIC DNA]</scope>
    <source>
        <strain evidence="1 2">170</strain>
    </source>
</reference>
<dbReference type="HOGENOM" id="CLU_3203093_0_0_6"/>
<dbReference type="Proteomes" id="UP000011864">
    <property type="component" value="Chromosome"/>
</dbReference>
<dbReference type="KEGG" id="gps:C427_0769"/>
<gene>
    <name evidence="1" type="ORF">C427_0769</name>
</gene>
<accession>M4RJW2</accession>
<name>M4RJW2_9ALTE</name>
<sequence length="45" mass="5322">MFYQLDQDLPKWSVEVLKLTATDNHQFLNESLTHLNRAKQLDNCC</sequence>
<evidence type="ECO:0000313" key="1">
    <source>
        <dbReference type="EMBL" id="AGH42878.1"/>
    </source>
</evidence>
<protein>
    <submittedName>
        <fullName evidence="1">Uncharacterized protein</fullName>
    </submittedName>
</protein>
<keyword evidence="2" id="KW-1185">Reference proteome</keyword>
<dbReference type="EMBL" id="CP003837">
    <property type="protein sequence ID" value="AGH42878.1"/>
    <property type="molecule type" value="Genomic_DNA"/>
</dbReference>
<evidence type="ECO:0000313" key="2">
    <source>
        <dbReference type="Proteomes" id="UP000011864"/>
    </source>
</evidence>
<dbReference type="AlphaFoldDB" id="M4RJW2"/>
<dbReference type="STRING" id="1129794.C427_0769"/>
<organism evidence="1 2">
    <name type="scientific">Paraglaciecola psychrophila 170</name>
    <dbReference type="NCBI Taxonomy" id="1129794"/>
    <lineage>
        <taxon>Bacteria</taxon>
        <taxon>Pseudomonadati</taxon>
        <taxon>Pseudomonadota</taxon>
        <taxon>Gammaproteobacteria</taxon>
        <taxon>Alteromonadales</taxon>
        <taxon>Alteromonadaceae</taxon>
        <taxon>Paraglaciecola</taxon>
    </lineage>
</organism>
<proteinExistence type="predicted"/>
<dbReference type="PATRIC" id="fig|1129794.4.peg.758"/>